<name>D9R089_LACSW</name>
<dbReference type="Proteomes" id="UP000001662">
    <property type="component" value="Chromosome"/>
</dbReference>
<keyword evidence="2" id="KW-0489">Methyltransferase</keyword>
<dbReference type="CDD" id="cd02440">
    <property type="entry name" value="AdoMet_MTases"/>
    <property type="match status" value="1"/>
</dbReference>
<dbReference type="Gene3D" id="3.40.50.150">
    <property type="entry name" value="Vaccinia Virus protein VP39"/>
    <property type="match status" value="1"/>
</dbReference>
<proteinExistence type="predicted"/>
<protein>
    <submittedName>
        <fullName evidence="2">Methyltransferase type 11</fullName>
    </submittedName>
</protein>
<gene>
    <name evidence="2" type="ordered locus">Closa_3802</name>
</gene>
<keyword evidence="2" id="KW-0808">Transferase</keyword>
<dbReference type="RefSeq" id="WP_013274375.1">
    <property type="nucleotide sequence ID" value="NC_014376.1"/>
</dbReference>
<dbReference type="OrthoDB" id="525353at2"/>
<accession>D9R089</accession>
<dbReference type="STRING" id="610130.Closa_3802"/>
<dbReference type="HOGENOM" id="CLU_1060515_0_0_9"/>
<keyword evidence="3" id="KW-1185">Reference proteome</keyword>
<dbReference type="SUPFAM" id="SSF53335">
    <property type="entry name" value="S-adenosyl-L-methionine-dependent methyltransferases"/>
    <property type="match status" value="1"/>
</dbReference>
<dbReference type="InterPro" id="IPR029063">
    <property type="entry name" value="SAM-dependent_MTases_sf"/>
</dbReference>
<organism evidence="2 3">
    <name type="scientific">Lacrimispora saccharolytica (strain ATCC 35040 / DSM 2544 / NRCC 2533 / WM1)</name>
    <name type="common">Clostridium saccharolyticum</name>
    <dbReference type="NCBI Taxonomy" id="610130"/>
    <lineage>
        <taxon>Bacteria</taxon>
        <taxon>Bacillati</taxon>
        <taxon>Bacillota</taxon>
        <taxon>Clostridia</taxon>
        <taxon>Lachnospirales</taxon>
        <taxon>Lachnospiraceae</taxon>
        <taxon>Lacrimispora</taxon>
    </lineage>
</organism>
<feature type="domain" description="Methyltransferase type 11" evidence="1">
    <location>
        <begin position="55"/>
        <end position="145"/>
    </location>
</feature>
<evidence type="ECO:0000313" key="2">
    <source>
        <dbReference type="EMBL" id="ADL06322.1"/>
    </source>
</evidence>
<sequence length="259" mass="29890">MNDISPELKKLFIKYHGDTKKLLQENPKLDYLYAFSEIRENLLEWYEFDEAGSLLQIGSDYGALTGLYSRRVRQVTVLDPDRGNLSVNRLRNEGQENIRYIAGDIDSFEEEGFDYVVMVGSLQPPYDTHIKKAKSLLKPEGKLILSLCNRLGLKYQAGAVPDRNRLSRTEVLELLCGEDKTRGKAEFYYPMPDYRLPITLYSDGYLPGKGDLTHAILAYDYPKYLRFDLGKMYDEVCEGKQFETFANSFLTIWSSHEEN</sequence>
<dbReference type="PaxDb" id="610130-Closa_3802"/>
<dbReference type="eggNOG" id="COG2242">
    <property type="taxonomic scope" value="Bacteria"/>
</dbReference>
<evidence type="ECO:0000259" key="1">
    <source>
        <dbReference type="Pfam" id="PF08241"/>
    </source>
</evidence>
<evidence type="ECO:0000313" key="3">
    <source>
        <dbReference type="Proteomes" id="UP000001662"/>
    </source>
</evidence>
<dbReference type="EMBL" id="CP002109">
    <property type="protein sequence ID" value="ADL06322.1"/>
    <property type="molecule type" value="Genomic_DNA"/>
</dbReference>
<dbReference type="InterPro" id="IPR013216">
    <property type="entry name" value="Methyltransf_11"/>
</dbReference>
<dbReference type="AlphaFoldDB" id="D9R089"/>
<reference evidence="2" key="1">
    <citation type="submission" date="2010-07" db="EMBL/GenBank/DDBJ databases">
        <title>Complete sequence of Clostridium saccharolyticum WM1.</title>
        <authorList>
            <consortium name="US DOE Joint Genome Institute"/>
            <person name="Lucas S."/>
            <person name="Copeland A."/>
            <person name="Lapidus A."/>
            <person name="Cheng J.-F."/>
            <person name="Bruce D."/>
            <person name="Goodwin L."/>
            <person name="Pitluck S."/>
            <person name="Chertkov O."/>
            <person name="Detter J.C."/>
            <person name="Han C."/>
            <person name="Tapia R."/>
            <person name="Land M."/>
            <person name="Hauser L."/>
            <person name="Chang Y.-J."/>
            <person name="Jeffries C."/>
            <person name="Kyrpides N."/>
            <person name="Ivanova N."/>
            <person name="Mikhailova N."/>
            <person name="Mouttaki H."/>
            <person name="Lin L."/>
            <person name="Zhou J."/>
            <person name="Hemme C.L."/>
            <person name="Woyke T."/>
        </authorList>
    </citation>
    <scope>NUCLEOTIDE SEQUENCE [LARGE SCALE GENOMIC DNA]</scope>
    <source>
        <strain evidence="2">WM1</strain>
    </source>
</reference>
<dbReference type="GO" id="GO:0032259">
    <property type="term" value="P:methylation"/>
    <property type="evidence" value="ECO:0007669"/>
    <property type="project" value="UniProtKB-KW"/>
</dbReference>
<dbReference type="KEGG" id="csh:Closa_3802"/>
<dbReference type="Pfam" id="PF08241">
    <property type="entry name" value="Methyltransf_11"/>
    <property type="match status" value="1"/>
</dbReference>
<dbReference type="GO" id="GO:0008757">
    <property type="term" value="F:S-adenosylmethionine-dependent methyltransferase activity"/>
    <property type="evidence" value="ECO:0007669"/>
    <property type="project" value="InterPro"/>
</dbReference>